<sequence length="49" mass="5686">MRGEMERGEVERSEMERGEVERSEMERGEVENEDEPILITAVADGFTNR</sequence>
<comment type="caution">
    <text evidence="2">The sequence shown here is derived from an EMBL/GenBank/DDBJ whole genome shotgun (WGS) entry which is preliminary data.</text>
</comment>
<evidence type="ECO:0000313" key="2">
    <source>
        <dbReference type="EMBL" id="MFC5277396.1"/>
    </source>
</evidence>
<protein>
    <submittedName>
        <fullName evidence="2">Uncharacterized protein</fullName>
    </submittedName>
</protein>
<evidence type="ECO:0000313" key="3">
    <source>
        <dbReference type="Proteomes" id="UP001596118"/>
    </source>
</evidence>
<proteinExistence type="predicted"/>
<evidence type="ECO:0000256" key="1">
    <source>
        <dbReference type="SAM" id="MobiDB-lite"/>
    </source>
</evidence>
<reference evidence="2 3" key="1">
    <citation type="journal article" date="2019" name="Int. J. Syst. Evol. Microbiol.">
        <title>The Global Catalogue of Microorganisms (GCM) 10K type strain sequencing project: providing services to taxonomists for standard genome sequencing and annotation.</title>
        <authorList>
            <consortium name="The Broad Institute Genomics Platform"/>
            <consortium name="The Broad Institute Genome Sequencing Center for Infectious Disease"/>
            <person name="Wu L."/>
            <person name="Ma J."/>
        </authorList>
    </citation>
    <scope>NUCLEOTIDE SEQUENCE [LARGE SCALE GENOMIC DNA]</scope>
    <source>
        <strain evidence="2 3">CGMCC 1.12124</strain>
    </source>
</reference>
<dbReference type="EMBL" id="JBHSKY010000002">
    <property type="protein sequence ID" value="MFC5277396.1"/>
    <property type="molecule type" value="Genomic_DNA"/>
</dbReference>
<accession>A0ABD5QXP1</accession>
<gene>
    <name evidence="2" type="ORF">ACFPM1_01245</name>
</gene>
<dbReference type="RefSeq" id="WP_379786897.1">
    <property type="nucleotide sequence ID" value="NZ_JBHSKY010000002.1"/>
</dbReference>
<keyword evidence="3" id="KW-1185">Reference proteome</keyword>
<feature type="region of interest" description="Disordered" evidence="1">
    <location>
        <begin position="1"/>
        <end position="38"/>
    </location>
</feature>
<dbReference type="AlphaFoldDB" id="A0ABD5QXP1"/>
<name>A0ABD5QXP1_9EURY</name>
<feature type="compositionally biased region" description="Basic and acidic residues" evidence="1">
    <location>
        <begin position="1"/>
        <end position="30"/>
    </location>
</feature>
<organism evidence="2 3">
    <name type="scientific">Halorubrum rubrum</name>
    <dbReference type="NCBI Taxonomy" id="1126240"/>
    <lineage>
        <taxon>Archaea</taxon>
        <taxon>Methanobacteriati</taxon>
        <taxon>Methanobacteriota</taxon>
        <taxon>Stenosarchaea group</taxon>
        <taxon>Halobacteria</taxon>
        <taxon>Halobacteriales</taxon>
        <taxon>Haloferacaceae</taxon>
        <taxon>Halorubrum</taxon>
    </lineage>
</organism>
<dbReference type="Proteomes" id="UP001596118">
    <property type="component" value="Unassembled WGS sequence"/>
</dbReference>